<evidence type="ECO:0000313" key="3">
    <source>
        <dbReference type="EMBL" id="GJJ75750.1"/>
    </source>
</evidence>
<protein>
    <recommendedName>
        <fullName evidence="5">No apical meristem-associated C-terminal domain-containing protein</fullName>
    </recommendedName>
</protein>
<evidence type="ECO:0000313" key="4">
    <source>
        <dbReference type="Proteomes" id="UP000827284"/>
    </source>
</evidence>
<dbReference type="AlphaFoldDB" id="A0A9P3HFF2"/>
<evidence type="ECO:0000256" key="2">
    <source>
        <dbReference type="SAM" id="MobiDB-lite"/>
    </source>
</evidence>
<feature type="compositionally biased region" description="Basic residues" evidence="2">
    <location>
        <begin position="267"/>
        <end position="282"/>
    </location>
</feature>
<feature type="compositionally biased region" description="Basic and acidic residues" evidence="2">
    <location>
        <begin position="188"/>
        <end position="201"/>
    </location>
</feature>
<reference evidence="3" key="2">
    <citation type="journal article" date="2022" name="Microbiol. Resour. Announc.">
        <title>Whole-Genome Sequence of Entomortierella parvispora E1425, a Mucoromycotan Fungus Associated with Burkholderiaceae-Related Endosymbiotic Bacteria.</title>
        <authorList>
            <person name="Herlambang A."/>
            <person name="Guo Y."/>
            <person name="Takashima Y."/>
            <person name="Narisawa K."/>
            <person name="Ohta H."/>
            <person name="Nishizawa T."/>
        </authorList>
    </citation>
    <scope>NUCLEOTIDE SEQUENCE</scope>
    <source>
        <strain evidence="3">E1425</strain>
    </source>
</reference>
<reference evidence="3" key="1">
    <citation type="submission" date="2021-11" db="EMBL/GenBank/DDBJ databases">
        <authorList>
            <person name="Herlambang A."/>
            <person name="Guo Y."/>
            <person name="Takashima Y."/>
            <person name="Nishizawa T."/>
        </authorList>
    </citation>
    <scope>NUCLEOTIDE SEQUENCE</scope>
    <source>
        <strain evidence="3">E1425</strain>
    </source>
</reference>
<sequence length="412" mass="47268">MPPKRKQKSTTAEAISDAASKPIERQTRMRISNAQLGILVEFMEIPANFDLLYNHGKTTFADKKGATKAYAFGKMAEYLIKRVDEQPTLRGNLDPSMVNAMWVEKRWRHLLDLFEQHKSRMRSTSHGVGYSTLAEDTDKKCPYFDVLSDMFRDNPKHDPVYTIELGALPAASNGESSAPSPEASLQEYNHRSEISDDDKPFVRNNHKRPSLKERRVENLDSDSGLSQDENDAEVTGLMDRDRAPGDTVKGNNHSDQLTQSRSVALASRKRKADTHLPTRKHPPGSNPQPSPTTTVGEQSSDSDSRFTTVKQSMAHYSALKETLQRIRLEQREKEYAAQLENQKALLQIQIQAQMELKRLDLEAQREEREARREERELRRLELEEQRAMREQQMLLRSKELELMMSFFRKTAP</sequence>
<proteinExistence type="predicted"/>
<feature type="region of interest" description="Disordered" evidence="2">
    <location>
        <begin position="171"/>
        <end position="307"/>
    </location>
</feature>
<comment type="caution">
    <text evidence="3">The sequence shown here is derived from an EMBL/GenBank/DDBJ whole genome shotgun (WGS) entry which is preliminary data.</text>
</comment>
<dbReference type="OrthoDB" id="126000at2759"/>
<dbReference type="Proteomes" id="UP000827284">
    <property type="component" value="Unassembled WGS sequence"/>
</dbReference>
<keyword evidence="4" id="KW-1185">Reference proteome</keyword>
<accession>A0A9P3HFF2</accession>
<organism evidence="3 4">
    <name type="scientific">Entomortierella parvispora</name>
    <dbReference type="NCBI Taxonomy" id="205924"/>
    <lineage>
        <taxon>Eukaryota</taxon>
        <taxon>Fungi</taxon>
        <taxon>Fungi incertae sedis</taxon>
        <taxon>Mucoromycota</taxon>
        <taxon>Mortierellomycotina</taxon>
        <taxon>Mortierellomycetes</taxon>
        <taxon>Mortierellales</taxon>
        <taxon>Mortierellaceae</taxon>
        <taxon>Entomortierella</taxon>
    </lineage>
</organism>
<keyword evidence="1" id="KW-0175">Coiled coil</keyword>
<gene>
    <name evidence="3" type="ORF">EMPS_08108</name>
</gene>
<name>A0A9P3HFF2_9FUNG</name>
<feature type="compositionally biased region" description="Polar residues" evidence="2">
    <location>
        <begin position="249"/>
        <end position="262"/>
    </location>
</feature>
<evidence type="ECO:0008006" key="5">
    <source>
        <dbReference type="Google" id="ProtNLM"/>
    </source>
</evidence>
<dbReference type="EMBL" id="BQFW01000011">
    <property type="protein sequence ID" value="GJJ75750.1"/>
    <property type="molecule type" value="Genomic_DNA"/>
</dbReference>
<feature type="compositionally biased region" description="Polar residues" evidence="2">
    <location>
        <begin position="291"/>
        <end position="307"/>
    </location>
</feature>
<evidence type="ECO:0000256" key="1">
    <source>
        <dbReference type="SAM" id="Coils"/>
    </source>
</evidence>
<feature type="coiled-coil region" evidence="1">
    <location>
        <begin position="325"/>
        <end position="390"/>
    </location>
</feature>